<name>A0A914CII4_9BILA</name>
<reference evidence="2" key="1">
    <citation type="submission" date="2022-11" db="UniProtKB">
        <authorList>
            <consortium name="WormBaseParasite"/>
        </authorList>
    </citation>
    <scope>IDENTIFICATION</scope>
</reference>
<dbReference type="Proteomes" id="UP000887540">
    <property type="component" value="Unplaced"/>
</dbReference>
<protein>
    <submittedName>
        <fullName evidence="2">Uncharacterized protein</fullName>
    </submittedName>
</protein>
<keyword evidence="1" id="KW-1185">Reference proteome</keyword>
<evidence type="ECO:0000313" key="2">
    <source>
        <dbReference type="WBParaSite" id="ACRNAN_scaffold11181.g13253.t1"/>
    </source>
</evidence>
<proteinExistence type="predicted"/>
<dbReference type="AlphaFoldDB" id="A0A914CII4"/>
<accession>A0A914CII4</accession>
<sequence length="68" mass="8122">MFLYVSSHWQLETVLEVFRDFISIKLRTNVTNFLIVVVKEMETALSPKNNVAKDVCQNQRKRLDWHLK</sequence>
<organism evidence="1 2">
    <name type="scientific">Acrobeloides nanus</name>
    <dbReference type="NCBI Taxonomy" id="290746"/>
    <lineage>
        <taxon>Eukaryota</taxon>
        <taxon>Metazoa</taxon>
        <taxon>Ecdysozoa</taxon>
        <taxon>Nematoda</taxon>
        <taxon>Chromadorea</taxon>
        <taxon>Rhabditida</taxon>
        <taxon>Tylenchina</taxon>
        <taxon>Cephalobomorpha</taxon>
        <taxon>Cephaloboidea</taxon>
        <taxon>Cephalobidae</taxon>
        <taxon>Acrobeloides</taxon>
    </lineage>
</organism>
<dbReference type="WBParaSite" id="ACRNAN_scaffold11181.g13253.t1">
    <property type="protein sequence ID" value="ACRNAN_scaffold11181.g13253.t1"/>
    <property type="gene ID" value="ACRNAN_scaffold11181.g13253"/>
</dbReference>
<evidence type="ECO:0000313" key="1">
    <source>
        <dbReference type="Proteomes" id="UP000887540"/>
    </source>
</evidence>